<evidence type="ECO:0000313" key="2">
    <source>
        <dbReference type="EMBL" id="KAG2315004.1"/>
    </source>
</evidence>
<sequence>MEEYGNNDNMSNDIDHYHSDMGDDYEDGFENLFDSEDSGQRDQRIGYKALNFQRVIIAPDLPALPFSSLEMILDSSIRKLHWLILVSRDRAAMVLSRSGMSRSVEARYTYLICLSSDSSRTELNGDDDSCSVPSSSINDHKLHNLSSSLAIKDSPSSSPFFSSLHLSGSLHRFWFTASLLFRSTTIEHLHLLYIVDWPCMRKGSNFGKKHKTVKRSFSHSEEMTKNLTATNTPTKDGSEMTAARKPERAPRPARRVSETTLLWSSSETPTALGCAKTPIGVTEGKLELWRPPKNHQITRQKPVPRTENQ</sequence>
<feature type="region of interest" description="Disordered" evidence="1">
    <location>
        <begin position="228"/>
        <end position="256"/>
    </location>
</feature>
<protein>
    <submittedName>
        <fullName evidence="2">Uncharacterized protein</fullName>
    </submittedName>
</protein>
<dbReference type="Proteomes" id="UP000886595">
    <property type="component" value="Unassembled WGS sequence"/>
</dbReference>
<comment type="caution">
    <text evidence="2">The sequence shown here is derived from an EMBL/GenBank/DDBJ whole genome shotgun (WGS) entry which is preliminary data.</text>
</comment>
<proteinExistence type="predicted"/>
<gene>
    <name evidence="2" type="ORF">Bca52824_018126</name>
</gene>
<keyword evidence="3" id="KW-1185">Reference proteome</keyword>
<dbReference type="AlphaFoldDB" id="A0A8X7VPH3"/>
<feature type="region of interest" description="Disordered" evidence="1">
    <location>
        <begin position="290"/>
        <end position="309"/>
    </location>
</feature>
<feature type="compositionally biased region" description="Basic and acidic residues" evidence="1">
    <location>
        <begin position="236"/>
        <end position="250"/>
    </location>
</feature>
<evidence type="ECO:0000256" key="1">
    <source>
        <dbReference type="SAM" id="MobiDB-lite"/>
    </source>
</evidence>
<evidence type="ECO:0000313" key="3">
    <source>
        <dbReference type="Proteomes" id="UP000886595"/>
    </source>
</evidence>
<organism evidence="2 3">
    <name type="scientific">Brassica carinata</name>
    <name type="common">Ethiopian mustard</name>
    <name type="synonym">Abyssinian cabbage</name>
    <dbReference type="NCBI Taxonomy" id="52824"/>
    <lineage>
        <taxon>Eukaryota</taxon>
        <taxon>Viridiplantae</taxon>
        <taxon>Streptophyta</taxon>
        <taxon>Embryophyta</taxon>
        <taxon>Tracheophyta</taxon>
        <taxon>Spermatophyta</taxon>
        <taxon>Magnoliopsida</taxon>
        <taxon>eudicotyledons</taxon>
        <taxon>Gunneridae</taxon>
        <taxon>Pentapetalae</taxon>
        <taxon>rosids</taxon>
        <taxon>malvids</taxon>
        <taxon>Brassicales</taxon>
        <taxon>Brassicaceae</taxon>
        <taxon>Brassiceae</taxon>
        <taxon>Brassica</taxon>
    </lineage>
</organism>
<dbReference type="EMBL" id="JAAMPC010000004">
    <property type="protein sequence ID" value="KAG2315004.1"/>
    <property type="molecule type" value="Genomic_DNA"/>
</dbReference>
<accession>A0A8X7VPH3</accession>
<name>A0A8X7VPH3_BRACI</name>
<reference evidence="2 3" key="1">
    <citation type="submission" date="2020-02" db="EMBL/GenBank/DDBJ databases">
        <authorList>
            <person name="Ma Q."/>
            <person name="Huang Y."/>
            <person name="Song X."/>
            <person name="Pei D."/>
        </authorList>
    </citation>
    <scope>NUCLEOTIDE SEQUENCE [LARGE SCALE GENOMIC DNA]</scope>
    <source>
        <strain evidence="2">Sxm20200214</strain>
        <tissue evidence="2">Leaf</tissue>
    </source>
</reference>